<dbReference type="AlphaFoldDB" id="A0A5J4L6H1"/>
<proteinExistence type="predicted"/>
<gene>
    <name evidence="1" type="ORF">A45J_2668</name>
</gene>
<accession>A0A5J4L6H1</accession>
<reference evidence="1" key="1">
    <citation type="submission" date="2019-10" db="EMBL/GenBank/DDBJ databases">
        <title>Metagenomic sequencing of thiosulfate-disproportionating enrichment culture.</title>
        <authorList>
            <person name="Umezawa K."/>
            <person name="Kojima H."/>
            <person name="Fukui M."/>
        </authorList>
    </citation>
    <scope>NUCLEOTIDE SEQUENCE</scope>
    <source>
        <strain evidence="1">45J</strain>
    </source>
</reference>
<evidence type="ECO:0000313" key="1">
    <source>
        <dbReference type="EMBL" id="GER94902.1"/>
    </source>
</evidence>
<comment type="caution">
    <text evidence="1">The sequence shown here is derived from an EMBL/GenBank/DDBJ whole genome shotgun (WGS) entry which is preliminary data.</text>
</comment>
<organism evidence="1">
    <name type="scientific">hot springs metagenome</name>
    <dbReference type="NCBI Taxonomy" id="433727"/>
    <lineage>
        <taxon>unclassified sequences</taxon>
        <taxon>metagenomes</taxon>
        <taxon>ecological metagenomes</taxon>
    </lineage>
</organism>
<dbReference type="EMBL" id="BLAB01000001">
    <property type="protein sequence ID" value="GER94902.1"/>
    <property type="molecule type" value="Genomic_DNA"/>
</dbReference>
<protein>
    <submittedName>
        <fullName evidence="1">Uncharacterized protein</fullName>
    </submittedName>
</protein>
<name>A0A5J4L6H1_9ZZZZ</name>
<sequence length="94" mass="10388">MVRVGELGDRVANSNDPATAPLDGYAFLATNADELTTALRQAVNIIREANYAFSAGAVASTRTQDENHIYEASFQPVNNDPFWLGHFKEIYHKC</sequence>